<sequence>MISKTKKTSYPDNAASLPLDLGSPFISHGKPFLEASYERTHIFDALGIHFTTPETGKELAEIFGGIIGSHDSNIFDGIDEDSLTFEGRENPEHGAVETPTETVRERLDDWKRISVRYKSLQKSSSIPTVPREVDLVSKKMAANPKAPSTWKMKTATPRMKAPNSNIDLSHPHYKRLSGPSMRPMAIHPNREWKVALRSARPTPKVPEKPLPQKGNSGRNAFSTLSMITKNVKAEVADNSSQIPIARFSMLLSIIVPDSQTLEEQDLDSLYIQLTQCARRNAIFSGETVEGYVIYSSVVDPAPENIQVRFFLSECEQLAKAVRNDPEDVTEVDAELVAQGISDMGDTTENLAIWKFSAHIVSPKSKLGKSVTLEASMIDAEHSDLNGQHKSNEDPKVSSPSLSETTSNAESPQSGPESTKIGNIQPVGSKEDEPATVVVTETFPVYLPLMMKLKSTKPGGRNDILLSSLSIEASEDLLKFSKEGKYENLLFTILDLSVKFPTGKITSLSSLEIPSSFGVHDIISTTYRLVNNGDQMPENSQPLHITLSSRIDFIEGKERQQVGSDIISQWTPLLDFSLMAPPISNSLKSSTNMSHSQLQQQFQIPQKSRSSQNLQRKDFSSTPTFATSPSVPHINFPGTPSSKSSYGIPQRVKSPNPAPGRTQSMNALSQGGQNHNLGNKPIKRNYKSLLSHALSMSPSAVTINLTTTNNTALSGLRLTFLGRLDVELGKVATLRIQAINLSSRTLHLSLIVKNPTKFGPVYSSNNVATSSASSSNVISGKDSNSQKVLVHSRQQLFHQYQQSKLETCGVIMLTNDVRLGPIEPNAVYESEVDIIGISKGVFNLQGLKIFDIASGDGIDFGKLMEVFILGPNLLFYSLKNREGEHDGHLDKKVEYPSTDIRIETVTGDHLLVQNLYLPTSDKQLQAEIIRETQANFRHLKDQHPTLQLFYGGDLNHSIDDNTSSERTVRLAINELDNVSGTEDVAKWDRRISKHPTNVSYQNCRRIDRFHAPRNWRQRARCYKTYRHPVITTSHFVIILSLVLDNQSRVHVGKRRFVFPLRRILLPYANKAFRKIPTSLSINEAIFLITSEGLDYIKFMGTLRRMHPRLAAKMISDGRHISKGEYQDQATKAFFQHKRQDPTIYQKVTNAATGTEADDTLGMLEVATEYYRDLYKAPPQVPDSDLQQYLSPVTSQLNDFERATLNRPFTKEELLIAVKGMEKSAAPGADGVQLPVIEYLWESLGPILTREANNIMRTGNLPQNFKKVLITLIPKRGKEGDTDIANLRPISLTNTTLKIVSSAACRRLQKVLDKLIGPNQRGFIKGRFITHNTMEFFTMVRLLKERKDRDRPSYYQAILMADFTKAFDRISHQYINATLEKMELGTKMTGLLMSILKGQFGQIVMNNCGGDYFPLDCGTRQGNPLSPLLFNIALEPFLLHLKILEGVKLSYGDISLGQMQYHAFADDVNIYLSNLSDYQKTARCIKDFERVSNSLVSQSKSKLIGFYNGYSRKEQDILPYPQSYIGREDTQYLGIRLKGVDWSRFIKNLPFMTHKQGYRGLDTINKALGTNMFVSSKTVYKDLVQCMTAKELKKIDVSIQRMFQGIGADKLYARPKKGGFGVIELKVQLQGHRAKVLARTLGDDQSWYVKYMRAKMLHHVVKIFHQNPRANIRNSQGLDWADFLFEANGRYFENLEWTFTPNEIHYINAWKQLVKGSRITHPYTIASRARIEDVSAILSLRGIPSDSERKMLRTGIFKSQSKQRQEKKPPIMPGRFREICPEARPIKKWDKFWKALYKEEWIKRNELGAIHLFNIGSYVPQHDERPSRAAKCLLCLKEVTSDVFLQHIYNECAISQYWWNHLGFPRAMNLREMLAPEDTSFDNLRKLKWFVKIVRITYKGRRQSGNEGVTLPELSNRALRSAMRRVTPMGQ</sequence>
<feature type="region of interest" description="Disordered" evidence="1">
    <location>
        <begin position="586"/>
        <end position="680"/>
    </location>
</feature>
<dbReference type="SUPFAM" id="SSF56672">
    <property type="entry name" value="DNA/RNA polymerases"/>
    <property type="match status" value="1"/>
</dbReference>
<dbReference type="InterPro" id="IPR036691">
    <property type="entry name" value="Endo/exonu/phosph_ase_sf"/>
</dbReference>
<dbReference type="SUPFAM" id="SSF56219">
    <property type="entry name" value="DNase I-like"/>
    <property type="match status" value="1"/>
</dbReference>
<protein>
    <recommendedName>
        <fullName evidence="2">Reverse transcriptase domain-containing protein</fullName>
    </recommendedName>
</protein>
<feature type="domain" description="Reverse transcriptase" evidence="2">
    <location>
        <begin position="1252"/>
        <end position="1535"/>
    </location>
</feature>
<feature type="compositionally biased region" description="Polar residues" evidence="1">
    <location>
        <begin position="637"/>
        <end position="646"/>
    </location>
</feature>
<name>A0A8F2VYK8_CANAR</name>
<dbReference type="InterPro" id="IPR000477">
    <property type="entry name" value="RT_dom"/>
</dbReference>
<feature type="region of interest" description="Disordered" evidence="1">
    <location>
        <begin position="200"/>
        <end position="219"/>
    </location>
</feature>
<evidence type="ECO:0000256" key="1">
    <source>
        <dbReference type="SAM" id="MobiDB-lite"/>
    </source>
</evidence>
<organism evidence="3">
    <name type="scientific">Candidozyma auris</name>
    <name type="common">Yeast</name>
    <name type="synonym">Candida auris</name>
    <dbReference type="NCBI Taxonomy" id="498019"/>
    <lineage>
        <taxon>Eukaryota</taxon>
        <taxon>Fungi</taxon>
        <taxon>Dikarya</taxon>
        <taxon>Ascomycota</taxon>
        <taxon>Saccharomycotina</taxon>
        <taxon>Pichiomycetes</taxon>
        <taxon>Metschnikowiaceae</taxon>
        <taxon>Candidozyma</taxon>
    </lineage>
</organism>
<dbReference type="InterPro" id="IPR043502">
    <property type="entry name" value="DNA/RNA_pol_sf"/>
</dbReference>
<feature type="compositionally biased region" description="Polar residues" evidence="1">
    <location>
        <begin position="586"/>
        <end position="613"/>
    </location>
</feature>
<dbReference type="Pfam" id="PF00078">
    <property type="entry name" value="RVT_1"/>
    <property type="match status" value="1"/>
</dbReference>
<evidence type="ECO:0000259" key="2">
    <source>
        <dbReference type="PROSITE" id="PS50878"/>
    </source>
</evidence>
<feature type="compositionally biased region" description="Polar residues" evidence="1">
    <location>
        <begin position="660"/>
        <end position="676"/>
    </location>
</feature>
<proteinExistence type="predicted"/>
<dbReference type="Pfam" id="PF12735">
    <property type="entry name" value="IgD3_Trs65"/>
    <property type="match status" value="1"/>
</dbReference>
<feature type="region of interest" description="Disordered" evidence="1">
    <location>
        <begin position="382"/>
        <end position="434"/>
    </location>
</feature>
<dbReference type="CDD" id="cd01650">
    <property type="entry name" value="RT_nLTR_like"/>
    <property type="match status" value="1"/>
</dbReference>
<accession>A0A8F2VYK8</accession>
<dbReference type="PROSITE" id="PS50878">
    <property type="entry name" value="RT_POL"/>
    <property type="match status" value="1"/>
</dbReference>
<dbReference type="Proteomes" id="UP000825438">
    <property type="component" value="Chromosome I"/>
</dbReference>
<dbReference type="EMBL" id="CP076749">
    <property type="protein sequence ID" value="QWW21602.1"/>
    <property type="molecule type" value="Genomic_DNA"/>
</dbReference>
<gene>
    <name evidence="3" type="ORF">CA7LBN_000348</name>
</gene>
<dbReference type="PANTHER" id="PTHR19446">
    <property type="entry name" value="REVERSE TRANSCRIPTASES"/>
    <property type="match status" value="1"/>
</dbReference>
<feature type="compositionally biased region" description="Polar residues" evidence="1">
    <location>
        <begin position="397"/>
        <end position="421"/>
    </location>
</feature>
<feature type="compositionally biased region" description="Low complexity" evidence="1">
    <location>
        <begin position="619"/>
        <end position="629"/>
    </location>
</feature>
<evidence type="ECO:0000313" key="3">
    <source>
        <dbReference type="EMBL" id="QWW21602.1"/>
    </source>
</evidence>
<reference evidence="3" key="1">
    <citation type="submission" date="2021-06" db="EMBL/GenBank/DDBJ databases">
        <title>Candida auris outbreak in lebanese hospital.</title>
        <authorList>
            <person name="Finianos M."/>
        </authorList>
    </citation>
    <scope>NUCLEOTIDE SEQUENCE</scope>
    <source>
        <strain evidence="3">CA7LBN</strain>
    </source>
</reference>
<dbReference type="InterPro" id="IPR055420">
    <property type="entry name" value="IgD3_Trs65"/>
</dbReference>